<dbReference type="CDD" id="cd00086">
    <property type="entry name" value="homeodomain"/>
    <property type="match status" value="1"/>
</dbReference>
<evidence type="ECO:0000256" key="1">
    <source>
        <dbReference type="ARBA" id="ARBA00004123"/>
    </source>
</evidence>
<dbReference type="Gene3D" id="1.10.10.60">
    <property type="entry name" value="Homeodomain-like"/>
    <property type="match status" value="1"/>
</dbReference>
<keyword evidence="6" id="KW-0804">Transcription</keyword>
<dbReference type="SUPFAM" id="SSF46689">
    <property type="entry name" value="Homeodomain-like"/>
    <property type="match status" value="1"/>
</dbReference>
<dbReference type="PROSITE" id="PS50071">
    <property type="entry name" value="HOMEOBOX_2"/>
    <property type="match status" value="1"/>
</dbReference>
<evidence type="ECO:0000259" key="12">
    <source>
        <dbReference type="PROSITE" id="PS50071"/>
    </source>
</evidence>
<organism evidence="13 14">
    <name type="scientific">Cajanus cajan</name>
    <name type="common">Pigeon pea</name>
    <name type="synonym">Cajanus indicus</name>
    <dbReference type="NCBI Taxonomy" id="3821"/>
    <lineage>
        <taxon>Eukaryota</taxon>
        <taxon>Viridiplantae</taxon>
        <taxon>Streptophyta</taxon>
        <taxon>Embryophyta</taxon>
        <taxon>Tracheophyta</taxon>
        <taxon>Spermatophyta</taxon>
        <taxon>Magnoliopsida</taxon>
        <taxon>eudicotyledons</taxon>
        <taxon>Gunneridae</taxon>
        <taxon>Pentapetalae</taxon>
        <taxon>rosids</taxon>
        <taxon>fabids</taxon>
        <taxon>Fabales</taxon>
        <taxon>Fabaceae</taxon>
        <taxon>Papilionoideae</taxon>
        <taxon>50 kb inversion clade</taxon>
        <taxon>NPAAA clade</taxon>
        <taxon>indigoferoid/millettioid clade</taxon>
        <taxon>Phaseoleae</taxon>
        <taxon>Cajanus</taxon>
    </lineage>
</organism>
<dbReference type="InterPro" id="IPR009057">
    <property type="entry name" value="Homeodomain-like_sf"/>
</dbReference>
<evidence type="ECO:0000256" key="6">
    <source>
        <dbReference type="ARBA" id="ARBA00023163"/>
    </source>
</evidence>
<dbReference type="PANTHER" id="PTHR45940">
    <property type="entry name" value="WUSCHEL-RELATED HOMEOBOX 1-RELATED"/>
    <property type="match status" value="1"/>
</dbReference>
<evidence type="ECO:0000256" key="2">
    <source>
        <dbReference type="ARBA" id="ARBA00022473"/>
    </source>
</evidence>
<dbReference type="GO" id="GO:0003700">
    <property type="term" value="F:DNA-binding transcription factor activity"/>
    <property type="evidence" value="ECO:0007669"/>
    <property type="project" value="InterPro"/>
</dbReference>
<dbReference type="STRING" id="3821.A0A151SUS2"/>
<keyword evidence="14" id="KW-1185">Reference proteome</keyword>
<dbReference type="Gramene" id="C.cajan_13551.t">
    <property type="protein sequence ID" value="C.cajan_13551.t"/>
    <property type="gene ID" value="C.cajan_13551"/>
</dbReference>
<dbReference type="Pfam" id="PF00046">
    <property type="entry name" value="Homeodomain"/>
    <property type="match status" value="1"/>
</dbReference>
<gene>
    <name evidence="13" type="ORF">KK1_013967</name>
</gene>
<evidence type="ECO:0000256" key="5">
    <source>
        <dbReference type="ARBA" id="ARBA00023155"/>
    </source>
</evidence>
<protein>
    <submittedName>
        <fullName evidence="13">WUSCHEL-related homeobox 2</fullName>
    </submittedName>
</protein>
<evidence type="ECO:0000256" key="4">
    <source>
        <dbReference type="ARBA" id="ARBA00023125"/>
    </source>
</evidence>
<dbReference type="GO" id="GO:0099402">
    <property type="term" value="P:plant organ development"/>
    <property type="evidence" value="ECO:0007669"/>
    <property type="project" value="InterPro"/>
</dbReference>
<dbReference type="PANTHER" id="PTHR45940:SF6">
    <property type="entry name" value="WUSCHEL-RELATED HOMEOBOX 2"/>
    <property type="match status" value="1"/>
</dbReference>
<name>A0A151SUS2_CAJCA</name>
<keyword evidence="4 9" id="KW-0238">DNA-binding</keyword>
<sequence>MESEAAEVEMRRRGHSVSRWSPTKEQISTLENLYKQGIRTPNASQIQHIVTRLSAYGHIEGKNVFYWFQNHKARQRQKLKLKQQNVGSSNHFLHASQPICQNVVCGPYCLQQSGTGFYSQQPPKVLASGVSSSIVTFGLQRMCDGSQRNELLQQDYNSRTSNHKALTLFPLHPTSILEEKSSQVPSLASFCEGAIDTSSAAHINEDAHPENLPFFDFFTSSHVSD</sequence>
<evidence type="ECO:0000256" key="9">
    <source>
        <dbReference type="PROSITE-ProRule" id="PRU00108"/>
    </source>
</evidence>
<dbReference type="GO" id="GO:0003677">
    <property type="term" value="F:DNA binding"/>
    <property type="evidence" value="ECO:0007669"/>
    <property type="project" value="UniProtKB-UniRule"/>
</dbReference>
<dbReference type="EMBL" id="CM003612">
    <property type="protein sequence ID" value="KYP58553.1"/>
    <property type="molecule type" value="Genomic_DNA"/>
</dbReference>
<accession>A0A151SUS2</accession>
<dbReference type="SMART" id="SM00389">
    <property type="entry name" value="HOX"/>
    <property type="match status" value="1"/>
</dbReference>
<feature type="region of interest" description="Disordered" evidence="11">
    <location>
        <begin position="1"/>
        <end position="20"/>
    </location>
</feature>
<dbReference type="AlphaFoldDB" id="A0A151SUS2"/>
<comment type="similarity">
    <text evidence="8">Belongs to the WUS homeobox family.</text>
</comment>
<feature type="DNA-binding region" description="Homeobox" evidence="9">
    <location>
        <begin position="15"/>
        <end position="79"/>
    </location>
</feature>
<evidence type="ECO:0000313" key="13">
    <source>
        <dbReference type="EMBL" id="KYP58553.1"/>
    </source>
</evidence>
<feature type="domain" description="Homeobox" evidence="12">
    <location>
        <begin position="13"/>
        <end position="78"/>
    </location>
</feature>
<dbReference type="OMA" id="ICQNVVC"/>
<evidence type="ECO:0000256" key="7">
    <source>
        <dbReference type="ARBA" id="ARBA00023242"/>
    </source>
</evidence>
<evidence type="ECO:0000256" key="3">
    <source>
        <dbReference type="ARBA" id="ARBA00023015"/>
    </source>
</evidence>
<keyword evidence="3" id="KW-0805">Transcription regulation</keyword>
<dbReference type="InterPro" id="IPR044555">
    <property type="entry name" value="WUSCHEL-like"/>
</dbReference>
<keyword evidence="5 9" id="KW-0371">Homeobox</keyword>
<evidence type="ECO:0000256" key="11">
    <source>
        <dbReference type="SAM" id="MobiDB-lite"/>
    </source>
</evidence>
<dbReference type="InterPro" id="IPR001356">
    <property type="entry name" value="HD"/>
</dbReference>
<keyword evidence="2" id="KW-0217">Developmental protein</keyword>
<reference evidence="13 14" key="1">
    <citation type="journal article" date="2012" name="Nat. Biotechnol.">
        <title>Draft genome sequence of pigeonpea (Cajanus cajan), an orphan legume crop of resource-poor farmers.</title>
        <authorList>
            <person name="Varshney R.K."/>
            <person name="Chen W."/>
            <person name="Li Y."/>
            <person name="Bharti A.K."/>
            <person name="Saxena R.K."/>
            <person name="Schlueter J.A."/>
            <person name="Donoghue M.T."/>
            <person name="Azam S."/>
            <person name="Fan G."/>
            <person name="Whaley A.M."/>
            <person name="Farmer A.D."/>
            <person name="Sheridan J."/>
            <person name="Iwata A."/>
            <person name="Tuteja R."/>
            <person name="Penmetsa R.V."/>
            <person name="Wu W."/>
            <person name="Upadhyaya H.D."/>
            <person name="Yang S.P."/>
            <person name="Shah T."/>
            <person name="Saxena K.B."/>
            <person name="Michael T."/>
            <person name="McCombie W.R."/>
            <person name="Yang B."/>
            <person name="Zhang G."/>
            <person name="Yang H."/>
            <person name="Wang J."/>
            <person name="Spillane C."/>
            <person name="Cook D.R."/>
            <person name="May G.D."/>
            <person name="Xu X."/>
            <person name="Jackson S.A."/>
        </authorList>
    </citation>
    <scope>NUCLEOTIDE SEQUENCE [LARGE SCALE GENOMIC DNA]</scope>
    <source>
        <strain evidence="14">cv. Asha</strain>
    </source>
</reference>
<comment type="subcellular location">
    <subcellularLocation>
        <location evidence="1 9 10">Nucleus</location>
    </subcellularLocation>
</comment>
<proteinExistence type="inferred from homology"/>
<dbReference type="Proteomes" id="UP000075243">
    <property type="component" value="Chromosome 10"/>
</dbReference>
<evidence type="ECO:0000313" key="14">
    <source>
        <dbReference type="Proteomes" id="UP000075243"/>
    </source>
</evidence>
<evidence type="ECO:0000256" key="10">
    <source>
        <dbReference type="RuleBase" id="RU000682"/>
    </source>
</evidence>
<dbReference type="GO" id="GO:0005634">
    <property type="term" value="C:nucleus"/>
    <property type="evidence" value="ECO:0007669"/>
    <property type="project" value="UniProtKB-SubCell"/>
</dbReference>
<keyword evidence="7 9" id="KW-0539">Nucleus</keyword>
<evidence type="ECO:0000256" key="8">
    <source>
        <dbReference type="ARBA" id="ARBA00024040"/>
    </source>
</evidence>